<dbReference type="RefSeq" id="WP_018679923.1">
    <property type="nucleotide sequence ID" value="NZ_AYEV01000024.1"/>
</dbReference>
<accession>V2V1Y6</accession>
<evidence type="ECO:0000313" key="2">
    <source>
        <dbReference type="Proteomes" id="UP000017404"/>
    </source>
</evidence>
<proteinExistence type="predicted"/>
<sequence>MSKELVFKVVPEADTKDYISNIQQSEDTTKAIFKAIKQEAEKLRQASAETAKQIGEIVPESTTKMASALTQNLNNATTTIQNAGTNAGQTAKNFEEFGRVTEAQQAAASATLETKKQEQSFKNAIETGQALGVDVEQVTNKISTGFSDSSGKIKAFIEQLKIAGIDGEKSADLIYLAWQKWLWGQ</sequence>
<evidence type="ECO:0000313" key="1">
    <source>
        <dbReference type="EMBL" id="ESK54891.1"/>
    </source>
</evidence>
<name>V2V1Y6_9GAMM</name>
<protein>
    <submittedName>
        <fullName evidence="1">Uncharacterized protein</fullName>
    </submittedName>
</protein>
<dbReference type="EMBL" id="AYEV01000024">
    <property type="protein sequence ID" value="ESK54891.1"/>
    <property type="molecule type" value="Genomic_DNA"/>
</dbReference>
<comment type="caution">
    <text evidence="1">The sequence shown here is derived from an EMBL/GenBank/DDBJ whole genome shotgun (WGS) entry which is preliminary data.</text>
</comment>
<keyword evidence="2" id="KW-1185">Reference proteome</keyword>
<dbReference type="AlphaFoldDB" id="V2V1Y6"/>
<dbReference type="PATRIC" id="fig|1120928.5.peg.2358"/>
<dbReference type="Proteomes" id="UP000017404">
    <property type="component" value="Unassembled WGS sequence"/>
</dbReference>
<organism evidence="1 2">
    <name type="scientific">Acinetobacter tjernbergiae DSM 14971 = CIP 107465</name>
    <dbReference type="NCBI Taxonomy" id="1120928"/>
    <lineage>
        <taxon>Bacteria</taxon>
        <taxon>Pseudomonadati</taxon>
        <taxon>Pseudomonadota</taxon>
        <taxon>Gammaproteobacteria</taxon>
        <taxon>Moraxellales</taxon>
        <taxon>Moraxellaceae</taxon>
        <taxon>Acinetobacter</taxon>
    </lineage>
</organism>
<gene>
    <name evidence="1" type="ORF">F990_02334</name>
</gene>
<reference evidence="1 2" key="1">
    <citation type="submission" date="2013-10" db="EMBL/GenBank/DDBJ databases">
        <title>The Genome Sequence of Acinetobacter tjernbergiae CIP107465.</title>
        <authorList>
            <consortium name="The Broad Institute Genomics Platform"/>
            <consortium name="The Broad Institute Genome Sequencing Center for Infectious Disease"/>
            <person name="Cerqueira G."/>
            <person name="Feldgarden M."/>
            <person name="Courvalin P."/>
            <person name="Grillot-Courvalin C."/>
            <person name="Clermont D."/>
            <person name="Rocha E."/>
            <person name="Yoon E.-J."/>
            <person name="Nemec A."/>
            <person name="Young S.K."/>
            <person name="Zeng Q."/>
            <person name="Gargeya S."/>
            <person name="Fitzgerald M."/>
            <person name="Abouelleil A."/>
            <person name="Alvarado L."/>
            <person name="Berlin A.M."/>
            <person name="Chapman S.B."/>
            <person name="Gainer-Dewar J."/>
            <person name="Goldberg J."/>
            <person name="Gnerre S."/>
            <person name="Griggs A."/>
            <person name="Gujja S."/>
            <person name="Hansen M."/>
            <person name="Howarth C."/>
            <person name="Imamovic A."/>
            <person name="Ireland A."/>
            <person name="Larimer J."/>
            <person name="McCowan C."/>
            <person name="Murphy C."/>
            <person name="Pearson M."/>
            <person name="Poon T.W."/>
            <person name="Priest M."/>
            <person name="Roberts A."/>
            <person name="Saif S."/>
            <person name="Shea T."/>
            <person name="Sykes S."/>
            <person name="Wortman J."/>
            <person name="Nusbaum C."/>
            <person name="Birren B."/>
        </authorList>
    </citation>
    <scope>NUCLEOTIDE SEQUENCE [LARGE SCALE GENOMIC DNA]</scope>
    <source>
        <strain evidence="1 2">CIP 107465</strain>
    </source>
</reference>